<accession>A0A127AWL2</accession>
<dbReference type="KEGG" id="vg:29125416"/>
<organism evidence="1 2">
    <name type="scientific">Bacillus phage SP-15</name>
    <dbReference type="NCBI Taxonomy" id="1792032"/>
    <lineage>
        <taxon>Viruses</taxon>
        <taxon>Duplodnaviria</taxon>
        <taxon>Heunggongvirae</taxon>
        <taxon>Uroviricota</taxon>
        <taxon>Caudoviricetes</taxon>
        <taxon>Thornevirus</taxon>
        <taxon>Thornevirus SP15</taxon>
    </lineage>
</organism>
<keyword evidence="2" id="KW-1185">Reference proteome</keyword>
<dbReference type="Proteomes" id="UP000203261">
    <property type="component" value="Segment"/>
</dbReference>
<dbReference type="GeneID" id="29125416"/>
<name>A0A127AWL2_9CAUD</name>
<protein>
    <submittedName>
        <fullName evidence="1">Uncharacterized protein</fullName>
    </submittedName>
</protein>
<gene>
    <name evidence="1" type="ORF">SP15_243</name>
</gene>
<dbReference type="RefSeq" id="YP_009302637.1">
    <property type="nucleotide sequence ID" value="NC_031245.1"/>
</dbReference>
<proteinExistence type="predicted"/>
<evidence type="ECO:0000313" key="2">
    <source>
        <dbReference type="Proteomes" id="UP000203261"/>
    </source>
</evidence>
<reference evidence="1 2" key="1">
    <citation type="submission" date="2015-08" db="EMBL/GenBank/DDBJ databases">
        <authorList>
            <person name="Babu N.S."/>
            <person name="Beckwith C.J."/>
            <person name="Beseler K.G."/>
            <person name="Brison A."/>
            <person name="Carone J.V."/>
            <person name="Caskin T.P."/>
            <person name="Diamond M."/>
            <person name="Durham M.E."/>
            <person name="Foxe J.M."/>
            <person name="Go M."/>
            <person name="Henderson B.A."/>
            <person name="Jones I.B."/>
            <person name="McGettigan J.A."/>
            <person name="Micheletti S.J."/>
            <person name="Nasrallah M.E."/>
            <person name="Ortiz D."/>
            <person name="Piller C.R."/>
            <person name="Privatt S.R."/>
            <person name="Schneider S.L."/>
            <person name="Sharp S."/>
            <person name="Smith T.C."/>
            <person name="Stanton J.D."/>
            <person name="Ullery H.E."/>
            <person name="Wilson R.J."/>
            <person name="Serrano M.G."/>
            <person name="Buck G."/>
            <person name="Lee V."/>
            <person name="Wang Y."/>
            <person name="Carvalho R."/>
            <person name="Voegtly L."/>
            <person name="Shi R."/>
            <person name="Duckworth R."/>
            <person name="Johnson A."/>
            <person name="Loviza R."/>
            <person name="Walstead R."/>
            <person name="Shah Z."/>
            <person name="Kiflezghi M."/>
            <person name="Wade K."/>
            <person name="Ball S.L."/>
            <person name="Bradley K.W."/>
            <person name="Asai D.J."/>
            <person name="Bowman C.A."/>
            <person name="Russell D.A."/>
            <person name="Pope W.H."/>
            <person name="Jacobs-Sera D."/>
            <person name="Hendrix R.W."/>
            <person name="Hatfull G.F."/>
        </authorList>
    </citation>
    <scope>NUCLEOTIDE SEQUENCE [LARGE SCALE GENOMIC DNA]</scope>
</reference>
<sequence length="177" mass="20637">MPIHFLREYKSAPLYHGTDYHSAYLILQTNMLKANTSNETETHGVSFTRNKNEWYYKFVFVVDQAKLANNHKVAPVYRHGIAGRDLAEERVPYDIRNLNKLLIEVDVRGDTNLRIIRKKLLKMTPENLVTLPSNSILQSYHYLYLAIKLAIKNRIKLGKNLLKVKAMYEEILSAKFN</sequence>
<dbReference type="EMBL" id="KT624200">
    <property type="protein sequence ID" value="AMM45048.1"/>
    <property type="molecule type" value="Genomic_DNA"/>
</dbReference>
<evidence type="ECO:0000313" key="1">
    <source>
        <dbReference type="EMBL" id="AMM45048.1"/>
    </source>
</evidence>